<dbReference type="RefSeq" id="WP_342158097.1">
    <property type="nucleotide sequence ID" value="NZ_JBCDNA010000001.1"/>
</dbReference>
<name>A0ABU9KWH6_9FLAO</name>
<comment type="caution">
    <text evidence="1">The sequence shown here is derived from an EMBL/GenBank/DDBJ whole genome shotgun (WGS) entry which is preliminary data.</text>
</comment>
<dbReference type="Proteomes" id="UP001474120">
    <property type="component" value="Unassembled WGS sequence"/>
</dbReference>
<evidence type="ECO:0000313" key="1">
    <source>
        <dbReference type="EMBL" id="MEL4454535.1"/>
    </source>
</evidence>
<evidence type="ECO:0008006" key="3">
    <source>
        <dbReference type="Google" id="ProtNLM"/>
    </source>
</evidence>
<reference evidence="1 2" key="1">
    <citation type="submission" date="2024-04" db="EMBL/GenBank/DDBJ databases">
        <title>whole genome sequencing of Lutimonas vermicola strain IMCC1616.</title>
        <authorList>
            <person name="Bae S.S."/>
        </authorList>
    </citation>
    <scope>NUCLEOTIDE SEQUENCE [LARGE SCALE GENOMIC DNA]</scope>
    <source>
        <strain evidence="1 2">IMCC1616</strain>
    </source>
</reference>
<protein>
    <recommendedName>
        <fullName evidence="3">Nitrogen regulatory protein P-II</fullName>
    </recommendedName>
</protein>
<evidence type="ECO:0000313" key="2">
    <source>
        <dbReference type="Proteomes" id="UP001474120"/>
    </source>
</evidence>
<proteinExistence type="predicted"/>
<accession>A0ABU9KWH6</accession>
<organism evidence="1 2">
    <name type="scientific">Lutimonas vermicola</name>
    <dbReference type="NCBI Taxonomy" id="414288"/>
    <lineage>
        <taxon>Bacteria</taxon>
        <taxon>Pseudomonadati</taxon>
        <taxon>Bacteroidota</taxon>
        <taxon>Flavobacteriia</taxon>
        <taxon>Flavobacteriales</taxon>
        <taxon>Flavobacteriaceae</taxon>
        <taxon>Lutimonas</taxon>
    </lineage>
</organism>
<gene>
    <name evidence="1" type="ORF">AABB81_01410</name>
</gene>
<keyword evidence="2" id="KW-1185">Reference proteome</keyword>
<dbReference type="EMBL" id="JBCDNA010000001">
    <property type="protein sequence ID" value="MEL4454535.1"/>
    <property type="molecule type" value="Genomic_DNA"/>
</dbReference>
<sequence>MKLLVITAVKSYEKQAVKLFKKAGILAFSNTDINGFKTLDQEDLIDNWFSSSTENVKSVLFFTFTEEHKIDLLLKELEVLNMTVESGNPLRAIVLHIEKYQ</sequence>